<feature type="transmembrane region" description="Helical" evidence="1">
    <location>
        <begin position="61"/>
        <end position="85"/>
    </location>
</feature>
<protein>
    <submittedName>
        <fullName evidence="2">Uncharacterized protein</fullName>
    </submittedName>
</protein>
<evidence type="ECO:0000313" key="3">
    <source>
        <dbReference type="Proteomes" id="UP000265520"/>
    </source>
</evidence>
<reference evidence="2 3" key="1">
    <citation type="journal article" date="2018" name="Front. Plant Sci.">
        <title>Red Clover (Trifolium pratense) and Zigzag Clover (T. medium) - A Picture of Genomic Similarities and Differences.</title>
        <authorList>
            <person name="Dluhosova J."/>
            <person name="Istvanek J."/>
            <person name="Nedelnik J."/>
            <person name="Repkova J."/>
        </authorList>
    </citation>
    <scope>NUCLEOTIDE SEQUENCE [LARGE SCALE GENOMIC DNA]</scope>
    <source>
        <strain evidence="3">cv. 10/8</strain>
        <tissue evidence="2">Leaf</tissue>
    </source>
</reference>
<organism evidence="2 3">
    <name type="scientific">Trifolium medium</name>
    <dbReference type="NCBI Taxonomy" id="97028"/>
    <lineage>
        <taxon>Eukaryota</taxon>
        <taxon>Viridiplantae</taxon>
        <taxon>Streptophyta</taxon>
        <taxon>Embryophyta</taxon>
        <taxon>Tracheophyta</taxon>
        <taxon>Spermatophyta</taxon>
        <taxon>Magnoliopsida</taxon>
        <taxon>eudicotyledons</taxon>
        <taxon>Gunneridae</taxon>
        <taxon>Pentapetalae</taxon>
        <taxon>rosids</taxon>
        <taxon>fabids</taxon>
        <taxon>Fabales</taxon>
        <taxon>Fabaceae</taxon>
        <taxon>Papilionoideae</taxon>
        <taxon>50 kb inversion clade</taxon>
        <taxon>NPAAA clade</taxon>
        <taxon>Hologalegina</taxon>
        <taxon>IRL clade</taxon>
        <taxon>Trifolieae</taxon>
        <taxon>Trifolium</taxon>
    </lineage>
</organism>
<feature type="non-terminal residue" evidence="2">
    <location>
        <position position="1"/>
    </location>
</feature>
<proteinExistence type="predicted"/>
<keyword evidence="1" id="KW-1133">Transmembrane helix</keyword>
<dbReference type="AlphaFoldDB" id="A0A392QVY5"/>
<evidence type="ECO:0000256" key="1">
    <source>
        <dbReference type="SAM" id="Phobius"/>
    </source>
</evidence>
<comment type="caution">
    <text evidence="2">The sequence shown here is derived from an EMBL/GenBank/DDBJ whole genome shotgun (WGS) entry which is preliminary data.</text>
</comment>
<keyword evidence="1" id="KW-0812">Transmembrane</keyword>
<name>A0A392QVY5_9FABA</name>
<keyword evidence="3" id="KW-1185">Reference proteome</keyword>
<evidence type="ECO:0000313" key="2">
    <source>
        <dbReference type="EMBL" id="MCI28187.1"/>
    </source>
</evidence>
<keyword evidence="1" id="KW-0472">Membrane</keyword>
<sequence length="93" mass="10307">SIKSFSSLLSTCIKIAFFCKFWHWRNAHSCVAQCAVFFYFLVLLLVLAQRARMFGATHSRCWGLSCFLLVAALRAGVACAARSIVAVNAVFVL</sequence>
<dbReference type="EMBL" id="LXQA010164071">
    <property type="protein sequence ID" value="MCI28187.1"/>
    <property type="molecule type" value="Genomic_DNA"/>
</dbReference>
<accession>A0A392QVY5</accession>
<dbReference type="Proteomes" id="UP000265520">
    <property type="component" value="Unassembled WGS sequence"/>
</dbReference>
<feature type="transmembrane region" description="Helical" evidence="1">
    <location>
        <begin position="30"/>
        <end position="49"/>
    </location>
</feature>